<dbReference type="SUPFAM" id="SSF57850">
    <property type="entry name" value="RING/U-box"/>
    <property type="match status" value="1"/>
</dbReference>
<feature type="transmembrane region" description="Helical" evidence="14">
    <location>
        <begin position="1344"/>
        <end position="1367"/>
    </location>
</feature>
<feature type="compositionally biased region" description="Polar residues" evidence="13">
    <location>
        <begin position="701"/>
        <end position="710"/>
    </location>
</feature>
<keyword evidence="12" id="KW-0539">Nucleus</keyword>
<evidence type="ECO:0000313" key="17">
    <source>
        <dbReference type="EMBL" id="KAB2633029.1"/>
    </source>
</evidence>
<evidence type="ECO:0000259" key="16">
    <source>
        <dbReference type="PROSITE" id="PS51292"/>
    </source>
</evidence>
<dbReference type="GO" id="GO:0003677">
    <property type="term" value="F:DNA binding"/>
    <property type="evidence" value="ECO:0007669"/>
    <property type="project" value="UniProtKB-KW"/>
</dbReference>
<proteinExistence type="inferred from homology"/>
<evidence type="ECO:0000256" key="11">
    <source>
        <dbReference type="ARBA" id="ARBA00023163"/>
    </source>
</evidence>
<comment type="similarity">
    <text evidence="2">Belongs to the glycosyltransferase 2 family.</text>
</comment>
<feature type="compositionally biased region" description="Acidic residues" evidence="13">
    <location>
        <begin position="1031"/>
        <end position="1043"/>
    </location>
</feature>
<feature type="transmembrane region" description="Helical" evidence="14">
    <location>
        <begin position="469"/>
        <end position="489"/>
    </location>
</feature>
<feature type="compositionally biased region" description="Polar residues" evidence="13">
    <location>
        <begin position="1149"/>
        <end position="1165"/>
    </location>
</feature>
<dbReference type="PANTHER" id="PTHR43398">
    <property type="entry name" value="DOLICHOL-PHOSPHATE MANNOSYLTRANSFERASE SUBUNIT 1"/>
    <property type="match status" value="1"/>
</dbReference>
<evidence type="ECO:0000256" key="5">
    <source>
        <dbReference type="ARBA" id="ARBA00022679"/>
    </source>
</evidence>
<comment type="caution">
    <text evidence="17">The sequence shown here is derived from an EMBL/GenBank/DDBJ whole genome shotgun (WGS) entry which is preliminary data.</text>
</comment>
<dbReference type="GO" id="GO:0005789">
    <property type="term" value="C:endoplasmic reticulum membrane"/>
    <property type="evidence" value="ECO:0007669"/>
    <property type="project" value="TreeGrafter"/>
</dbReference>
<feature type="compositionally biased region" description="Polar residues" evidence="13">
    <location>
        <begin position="1125"/>
        <end position="1134"/>
    </location>
</feature>
<keyword evidence="10" id="KW-0238">DNA-binding</keyword>
<gene>
    <name evidence="17" type="ORF">D8674_029276</name>
</gene>
<dbReference type="Gene3D" id="3.90.550.10">
    <property type="entry name" value="Spore Coat Polysaccharide Biosynthesis Protein SpsA, Chain A"/>
    <property type="match status" value="1"/>
</dbReference>
<dbReference type="Pfam" id="PF00535">
    <property type="entry name" value="Glycos_transf_2"/>
    <property type="match status" value="1"/>
</dbReference>
<dbReference type="Pfam" id="PF02365">
    <property type="entry name" value="NAM"/>
    <property type="match status" value="1"/>
</dbReference>
<dbReference type="PROSITE" id="PS51292">
    <property type="entry name" value="ZF_RING_CH"/>
    <property type="match status" value="1"/>
</dbReference>
<feature type="region of interest" description="Disordered" evidence="13">
    <location>
        <begin position="691"/>
        <end position="718"/>
    </location>
</feature>
<dbReference type="GO" id="GO:0006506">
    <property type="term" value="P:GPI anchor biosynthetic process"/>
    <property type="evidence" value="ECO:0007669"/>
    <property type="project" value="TreeGrafter"/>
</dbReference>
<keyword evidence="11" id="KW-0804">Transcription</keyword>
<dbReference type="GO" id="GO:0006488">
    <property type="term" value="P:dolichol-linked oligosaccharide biosynthetic process"/>
    <property type="evidence" value="ECO:0007669"/>
    <property type="project" value="TreeGrafter"/>
</dbReference>
<keyword evidence="14" id="KW-0472">Membrane</keyword>
<dbReference type="InterPro" id="IPR003441">
    <property type="entry name" value="NAC-dom"/>
</dbReference>
<dbReference type="FunFam" id="2.170.150.80:FF:000002">
    <property type="entry name" value="Nac domain-containing protein 86"/>
    <property type="match status" value="1"/>
</dbReference>
<reference evidence="18" key="2">
    <citation type="submission" date="2019-10" db="EMBL/GenBank/DDBJ databases">
        <title>A de novo genome assembly of a pear dwarfing rootstock.</title>
        <authorList>
            <person name="Wang F."/>
            <person name="Wang J."/>
            <person name="Li S."/>
            <person name="Zhang Y."/>
            <person name="Fang M."/>
            <person name="Ma L."/>
            <person name="Zhao Y."/>
            <person name="Jiang S."/>
        </authorList>
    </citation>
    <scope>NUCLEOTIDE SEQUENCE [LARGE SCALE GENOMIC DNA]</scope>
</reference>
<feature type="domain" description="RING-CH-type" evidence="16">
    <location>
        <begin position="348"/>
        <end position="408"/>
    </location>
</feature>
<feature type="region of interest" description="Disordered" evidence="13">
    <location>
        <begin position="1271"/>
        <end position="1335"/>
    </location>
</feature>
<dbReference type="CDD" id="cd06442">
    <property type="entry name" value="DPM1_like"/>
    <property type="match status" value="1"/>
</dbReference>
<organism evidence="17 18">
    <name type="scientific">Pyrus ussuriensis x Pyrus communis</name>
    <dbReference type="NCBI Taxonomy" id="2448454"/>
    <lineage>
        <taxon>Eukaryota</taxon>
        <taxon>Viridiplantae</taxon>
        <taxon>Streptophyta</taxon>
        <taxon>Embryophyta</taxon>
        <taxon>Tracheophyta</taxon>
        <taxon>Spermatophyta</taxon>
        <taxon>Magnoliopsida</taxon>
        <taxon>eudicotyledons</taxon>
        <taxon>Gunneridae</taxon>
        <taxon>Pentapetalae</taxon>
        <taxon>rosids</taxon>
        <taxon>fabids</taxon>
        <taxon>Rosales</taxon>
        <taxon>Rosaceae</taxon>
        <taxon>Amygdaloideae</taxon>
        <taxon>Maleae</taxon>
        <taxon>Pyrus</taxon>
    </lineage>
</organism>
<keyword evidence="9" id="KW-0805">Transcription regulation</keyword>
<evidence type="ECO:0000256" key="6">
    <source>
        <dbReference type="ARBA" id="ARBA00022723"/>
    </source>
</evidence>
<feature type="compositionally biased region" description="Basic and acidic residues" evidence="13">
    <location>
        <begin position="1066"/>
        <end position="1077"/>
    </location>
</feature>
<accession>A0A5N5HZH7</accession>
<evidence type="ECO:0000256" key="12">
    <source>
        <dbReference type="ARBA" id="ARBA00023242"/>
    </source>
</evidence>
<dbReference type="GO" id="GO:0005634">
    <property type="term" value="C:nucleus"/>
    <property type="evidence" value="ECO:0007669"/>
    <property type="project" value="UniProtKB-SubCell"/>
</dbReference>
<feature type="compositionally biased region" description="Basic and acidic residues" evidence="13">
    <location>
        <begin position="1274"/>
        <end position="1297"/>
    </location>
</feature>
<reference evidence="17 18" key="3">
    <citation type="submission" date="2019-11" db="EMBL/GenBank/DDBJ databases">
        <title>A de novo genome assembly of a pear dwarfing rootstock.</title>
        <authorList>
            <person name="Wang F."/>
            <person name="Wang J."/>
            <person name="Li S."/>
            <person name="Zhang Y."/>
            <person name="Fang M."/>
            <person name="Ma L."/>
            <person name="Zhao Y."/>
            <person name="Jiang S."/>
        </authorList>
    </citation>
    <scope>NUCLEOTIDE SEQUENCE [LARGE SCALE GENOMIC DNA]</scope>
    <source>
        <strain evidence="17">S2</strain>
        <tissue evidence="17">Leaf</tissue>
    </source>
</reference>
<dbReference type="InterPro" id="IPR013083">
    <property type="entry name" value="Znf_RING/FYVE/PHD"/>
</dbReference>
<dbReference type="Proteomes" id="UP000327157">
    <property type="component" value="Chromosome 6"/>
</dbReference>
<evidence type="ECO:0000256" key="3">
    <source>
        <dbReference type="ARBA" id="ARBA00012704"/>
    </source>
</evidence>
<evidence type="ECO:0000256" key="13">
    <source>
        <dbReference type="SAM" id="MobiDB-lite"/>
    </source>
</evidence>
<dbReference type="InterPro" id="IPR011016">
    <property type="entry name" value="Znf_RING-CH"/>
</dbReference>
<keyword evidence="5" id="KW-0808">Transferase</keyword>
<dbReference type="PROSITE" id="PS51005">
    <property type="entry name" value="NAC"/>
    <property type="match status" value="1"/>
</dbReference>
<dbReference type="Gene3D" id="3.30.40.10">
    <property type="entry name" value="Zinc/RING finger domain, C3HC4 (zinc finger)"/>
    <property type="match status" value="1"/>
</dbReference>
<dbReference type="InterPro" id="IPR036093">
    <property type="entry name" value="NAC_dom_sf"/>
</dbReference>
<feature type="region of interest" description="Disordered" evidence="13">
    <location>
        <begin position="1018"/>
        <end position="1182"/>
    </location>
</feature>
<dbReference type="InterPro" id="IPR001173">
    <property type="entry name" value="Glyco_trans_2-like"/>
</dbReference>
<name>A0A5N5HZH7_9ROSA</name>
<protein>
    <recommendedName>
        <fullName evidence="3">dolichyl-phosphate beta-D-mannosyltransferase</fullName>
        <ecNumber evidence="3">2.4.1.83</ecNumber>
    </recommendedName>
</protein>
<feature type="region of interest" description="Disordered" evidence="13">
    <location>
        <begin position="1230"/>
        <end position="1256"/>
    </location>
</feature>
<dbReference type="Gene3D" id="2.170.150.80">
    <property type="entry name" value="NAC domain"/>
    <property type="match status" value="1"/>
</dbReference>
<dbReference type="SUPFAM" id="SSF101941">
    <property type="entry name" value="NAC domain"/>
    <property type="match status" value="1"/>
</dbReference>
<sequence>METKNKYSIIVPTYNERLNIALLVYLVFKHLRDVDFEIIVVDDGSPDGTQEIVEQLQQLYGHDRILLRARAKKLGLGTAYIHGLKHASGNFVVIMDADLSHHPKYLASFIKKQLETGASIVTGTRYVRGGGVHGWNLMRKLTSRGANVLAHTLLWPGVSDLTGSFRLYRKTVLEDIISSCVSKGYVFQMEMIVRASRKGYHIEEVPISFVDRVYGISKLGGSEIVEYLKGLAYLLASRERELGFTAPVSVSVGRAHFALWPKTGQVFDPQISFRSTEVMVGEKESENGELLDLEKQQLGGGGPGTSSLPSLATVDTVLPLQQVVVSGGASSEVHELPTVTATVNFSEEVPSPKKDHLVCQQEKDEVLIDLGCQCRGGLAKSHRSCIDAWFRSRGSNKCEICQGVAANVPSPEAQPTASYWVWRVDSSYRSQNRDRGCVSPLYVAFSILIGGLLLDVLISVTLGVSALPINIIIGIIVVLGLGTALRLALEFFHEWSVRRVVRRVDASHTNVPLDQWSEMAELSMESLPLGFRFRPTDEELINHYLRLKINGRDSEVRVIPEIDVCRWEPWDLPKLSVIKSDDQEWFFFCPRDRKYPNGHRSNRATDAGYWKATGKDRTIKSRQCKSASNSNGQVGMKKTLVFYRGRAPKGERTSWIMHEYRATQKELDGTGPGQGAFVLCRLFHKPEEKADVPKYDEVEQTGLSPTPTKSSPDESSDIIQETATSEIQGENQAEGIMRWLTDNSDNVAPDALPPLPDIFMASDVEDQGAVETGIQGHLTMEENPAFYESLGGPIDCKVFSPLHSQINAELEHFMGSPFTSDFGNYDNGLHFQDGTCELDVSLTELLDEFGNSHYESSCEESTSQKNLVVGNENYLSGNACTTPPVNSCFNGAWDNTDTNITQHDLQRMASGLYNEQFGSEDLQNTSFGYWQAEAQALLDDQKPRMGKMADSYLSECSFAEQFPVSSVDDGLDDSRSWNHGVDHVGGTGIKIRARGPQLQPNTDNFVYQGTAARRLRLSVDRSSGSITNGNESDENYSREDDEVQSTITQPREDIGQSPTSDEQEEEHAIFNDKEELSSRNNSINHGCDPDDRGRIMIRTRQPQQRSNSDSSVTQGTAPRRIRLQMNISSGSIADSNVRDTDDGGEDEVQSTNTEAREAIQQSLTSDEQEKGHAEINNEDLATMKNSVSYDSGVVGRTGIKINAPEPQQSLSSDDFVTQGSAPRRIRLQMKSSPWSVADSKVRDTTPGEEDNVQSTVHEVKEAREKICNFDGQDAESHLSKSDVNRKIIDDSPTKPVDESSGTAGEAPRKLRLRTARDDALPSNHIGNSMPSKTMPKGHGLSPTFVISVGIPLAVTLFVAFSGIWMTFRP</sequence>
<comment type="subcellular location">
    <subcellularLocation>
        <location evidence="1">Nucleus</location>
    </subcellularLocation>
</comment>
<evidence type="ECO:0000256" key="9">
    <source>
        <dbReference type="ARBA" id="ARBA00023015"/>
    </source>
</evidence>
<evidence type="ECO:0000256" key="2">
    <source>
        <dbReference type="ARBA" id="ARBA00006739"/>
    </source>
</evidence>
<evidence type="ECO:0000259" key="15">
    <source>
        <dbReference type="PROSITE" id="PS51005"/>
    </source>
</evidence>
<keyword evidence="8" id="KW-0862">Zinc</keyword>
<keyword evidence="6" id="KW-0479">Metal-binding</keyword>
<dbReference type="EC" id="2.4.1.83" evidence="3"/>
<keyword evidence="14" id="KW-0812">Transmembrane</keyword>
<feature type="compositionally biased region" description="Polar residues" evidence="13">
    <location>
        <begin position="1100"/>
        <end position="1116"/>
    </location>
</feature>
<evidence type="ECO:0000256" key="8">
    <source>
        <dbReference type="ARBA" id="ARBA00022833"/>
    </source>
</evidence>
<reference evidence="17 18" key="1">
    <citation type="submission" date="2019-09" db="EMBL/GenBank/DDBJ databases">
        <authorList>
            <person name="Ou C."/>
        </authorList>
    </citation>
    <scope>NUCLEOTIDE SEQUENCE [LARGE SCALE GENOMIC DNA]</scope>
    <source>
        <strain evidence="17">S2</strain>
        <tissue evidence="17">Leaf</tissue>
    </source>
</reference>
<evidence type="ECO:0000256" key="10">
    <source>
        <dbReference type="ARBA" id="ARBA00023125"/>
    </source>
</evidence>
<feature type="transmembrane region" description="Helical" evidence="14">
    <location>
        <begin position="441"/>
        <end position="463"/>
    </location>
</feature>
<dbReference type="OrthoDB" id="737278at2759"/>
<dbReference type="GO" id="GO:0008270">
    <property type="term" value="F:zinc ion binding"/>
    <property type="evidence" value="ECO:0007669"/>
    <property type="project" value="UniProtKB-KW"/>
</dbReference>
<feature type="domain" description="NAC" evidence="15">
    <location>
        <begin position="527"/>
        <end position="685"/>
    </location>
</feature>
<keyword evidence="14" id="KW-1133">Transmembrane helix</keyword>
<dbReference type="InterPro" id="IPR039528">
    <property type="entry name" value="DPM1-like"/>
</dbReference>
<dbReference type="PANTHER" id="PTHR43398:SF1">
    <property type="entry name" value="DOLICHOL-PHOSPHATE MANNOSYLTRANSFERASE SUBUNIT 1"/>
    <property type="match status" value="1"/>
</dbReference>
<dbReference type="SUPFAM" id="SSF53448">
    <property type="entry name" value="Nucleotide-diphospho-sugar transferases"/>
    <property type="match status" value="1"/>
</dbReference>
<evidence type="ECO:0000313" key="18">
    <source>
        <dbReference type="Proteomes" id="UP000327157"/>
    </source>
</evidence>
<evidence type="ECO:0000256" key="4">
    <source>
        <dbReference type="ARBA" id="ARBA00022676"/>
    </source>
</evidence>
<evidence type="ECO:0000256" key="7">
    <source>
        <dbReference type="ARBA" id="ARBA00022771"/>
    </source>
</evidence>
<dbReference type="Pfam" id="PF12906">
    <property type="entry name" value="RINGv"/>
    <property type="match status" value="1"/>
</dbReference>
<dbReference type="FunFam" id="3.90.550.10:FF:000082">
    <property type="entry name" value="Dolichol-phosphate mannosyltransferase subunit 1"/>
    <property type="match status" value="1"/>
</dbReference>
<evidence type="ECO:0000256" key="14">
    <source>
        <dbReference type="SAM" id="Phobius"/>
    </source>
</evidence>
<dbReference type="SMART" id="SM00744">
    <property type="entry name" value="RINGv"/>
    <property type="match status" value="1"/>
</dbReference>
<evidence type="ECO:0000256" key="1">
    <source>
        <dbReference type="ARBA" id="ARBA00004123"/>
    </source>
</evidence>
<feature type="compositionally biased region" description="Polar residues" evidence="13">
    <location>
        <begin position="1020"/>
        <end position="1030"/>
    </location>
</feature>
<keyword evidence="7" id="KW-0863">Zinc-finger</keyword>
<keyword evidence="4" id="KW-0328">Glycosyltransferase</keyword>
<dbReference type="GO" id="GO:0035269">
    <property type="term" value="P:protein O-linked glycosylation via mannose"/>
    <property type="evidence" value="ECO:0007669"/>
    <property type="project" value="TreeGrafter"/>
</dbReference>
<dbReference type="EMBL" id="SMOL01000120">
    <property type="protein sequence ID" value="KAB2633029.1"/>
    <property type="molecule type" value="Genomic_DNA"/>
</dbReference>
<dbReference type="GO" id="GO:0004582">
    <property type="term" value="F:dolichyl-phosphate beta-D-mannosyltransferase activity"/>
    <property type="evidence" value="ECO:0007669"/>
    <property type="project" value="UniProtKB-EC"/>
</dbReference>
<dbReference type="GO" id="GO:0006355">
    <property type="term" value="P:regulation of DNA-templated transcription"/>
    <property type="evidence" value="ECO:0007669"/>
    <property type="project" value="InterPro"/>
</dbReference>
<dbReference type="InterPro" id="IPR029044">
    <property type="entry name" value="Nucleotide-diphossugar_trans"/>
</dbReference>
<keyword evidence="18" id="KW-1185">Reference proteome</keyword>